<dbReference type="SUPFAM" id="SSF54427">
    <property type="entry name" value="NTF2-like"/>
    <property type="match status" value="1"/>
</dbReference>
<protein>
    <submittedName>
        <fullName evidence="1">SnoaL-like polyketide cyclase</fullName>
    </submittedName>
</protein>
<proteinExistence type="predicted"/>
<keyword evidence="2" id="KW-1185">Reference proteome</keyword>
<evidence type="ECO:0000313" key="2">
    <source>
        <dbReference type="Proteomes" id="UP000185003"/>
    </source>
</evidence>
<name>A0A1N6D1N7_9BACT</name>
<sequence length="176" mass="19655">MKYLLAALAFISCNGSKVHELQKKIDAYEAAEKVTAERLIRMDSLDFQFYSNQLWDSLSLSHTDDIKVFYPDGTTSQGLFPAHIDLLKPQFVFAPDTKVTAHPIRFGTGEWTCVVGIVEGTFSNVMPAGGDKTIAPTGKRFKFPMVTIGHWEGGKMKEEYLFFDNLGILKQIGLAQ</sequence>
<gene>
    <name evidence="1" type="ORF">SAMN04488055_0111</name>
</gene>
<dbReference type="PANTHER" id="PTHR38436:SF1">
    <property type="entry name" value="ESTER CYCLASE"/>
    <property type="match status" value="1"/>
</dbReference>
<dbReference type="InterPro" id="IPR032710">
    <property type="entry name" value="NTF2-like_dom_sf"/>
</dbReference>
<organism evidence="1 2">
    <name type="scientific">Chitinophaga niabensis</name>
    <dbReference type="NCBI Taxonomy" id="536979"/>
    <lineage>
        <taxon>Bacteria</taxon>
        <taxon>Pseudomonadati</taxon>
        <taxon>Bacteroidota</taxon>
        <taxon>Chitinophagia</taxon>
        <taxon>Chitinophagales</taxon>
        <taxon>Chitinophagaceae</taxon>
        <taxon>Chitinophaga</taxon>
    </lineage>
</organism>
<reference evidence="1 2" key="1">
    <citation type="submission" date="2016-11" db="EMBL/GenBank/DDBJ databases">
        <authorList>
            <person name="Jaros S."/>
            <person name="Januszkiewicz K."/>
            <person name="Wedrychowicz H."/>
        </authorList>
    </citation>
    <scope>NUCLEOTIDE SEQUENCE [LARGE SCALE GENOMIC DNA]</scope>
    <source>
        <strain evidence="1 2">DSM 24787</strain>
    </source>
</reference>
<dbReference type="AlphaFoldDB" id="A0A1N6D1N7"/>
<dbReference type="Gene3D" id="3.10.450.50">
    <property type="match status" value="1"/>
</dbReference>
<dbReference type="STRING" id="536979.SAMN04488055_0111"/>
<dbReference type="EMBL" id="FSRA01000001">
    <property type="protein sequence ID" value="SIN64708.1"/>
    <property type="molecule type" value="Genomic_DNA"/>
</dbReference>
<accession>A0A1N6D1N7</accession>
<dbReference type="Proteomes" id="UP000185003">
    <property type="component" value="Unassembled WGS sequence"/>
</dbReference>
<dbReference type="PANTHER" id="PTHR38436">
    <property type="entry name" value="POLYKETIDE CYCLASE SNOAL-LIKE DOMAIN"/>
    <property type="match status" value="1"/>
</dbReference>
<evidence type="ECO:0000313" key="1">
    <source>
        <dbReference type="EMBL" id="SIN64708.1"/>
    </source>
</evidence>
<dbReference type="GO" id="GO:0030638">
    <property type="term" value="P:polyketide metabolic process"/>
    <property type="evidence" value="ECO:0007669"/>
    <property type="project" value="InterPro"/>
</dbReference>
<dbReference type="Pfam" id="PF07366">
    <property type="entry name" value="SnoaL"/>
    <property type="match status" value="1"/>
</dbReference>
<dbReference type="RefSeq" id="WP_074237214.1">
    <property type="nucleotide sequence ID" value="NZ_FSRA01000001.1"/>
</dbReference>
<dbReference type="InterPro" id="IPR009959">
    <property type="entry name" value="Cyclase_SnoaL-like"/>
</dbReference>
<dbReference type="OrthoDB" id="9787933at2"/>